<dbReference type="RefSeq" id="XP_030375481.1">
    <property type="nucleotide sequence ID" value="XM_030519621.1"/>
</dbReference>
<dbReference type="SUPFAM" id="SSF57667">
    <property type="entry name" value="beta-beta-alpha zinc fingers"/>
    <property type="match status" value="6"/>
</dbReference>
<evidence type="ECO:0000256" key="4">
    <source>
        <dbReference type="ARBA" id="ARBA00022737"/>
    </source>
</evidence>
<evidence type="ECO:0000256" key="7">
    <source>
        <dbReference type="ARBA" id="ARBA00023015"/>
    </source>
</evidence>
<dbReference type="GO" id="GO:0000978">
    <property type="term" value="F:RNA polymerase II cis-regulatory region sequence-specific DNA binding"/>
    <property type="evidence" value="ECO:0007669"/>
    <property type="project" value="TreeGrafter"/>
</dbReference>
<organism evidence="14 17">
    <name type="scientific">Drosophila lebanonensis</name>
    <name type="common">Fruit fly</name>
    <name type="synonym">Scaptodrosophila lebanonensis</name>
    <dbReference type="NCBI Taxonomy" id="7225"/>
    <lineage>
        <taxon>Eukaryota</taxon>
        <taxon>Metazoa</taxon>
        <taxon>Ecdysozoa</taxon>
        <taxon>Arthropoda</taxon>
        <taxon>Hexapoda</taxon>
        <taxon>Insecta</taxon>
        <taxon>Pterygota</taxon>
        <taxon>Neoptera</taxon>
        <taxon>Endopterygota</taxon>
        <taxon>Diptera</taxon>
        <taxon>Brachycera</taxon>
        <taxon>Muscomorpha</taxon>
        <taxon>Ephydroidea</taxon>
        <taxon>Drosophilidae</taxon>
        <taxon>Scaptodrosophila</taxon>
    </lineage>
</organism>
<keyword evidence="5 11" id="KW-0863">Zinc-finger</keyword>
<comment type="subcellular location">
    <subcellularLocation>
        <location evidence="1">Nucleus</location>
    </subcellularLocation>
</comment>
<feature type="domain" description="C2H2-type" evidence="13">
    <location>
        <begin position="257"/>
        <end position="284"/>
    </location>
</feature>
<dbReference type="InterPro" id="IPR013087">
    <property type="entry name" value="Znf_C2H2_type"/>
</dbReference>
<evidence type="ECO:0000313" key="20">
    <source>
        <dbReference type="RefSeq" id="XP_030375483.1"/>
    </source>
</evidence>
<dbReference type="Proteomes" id="UP000504634">
    <property type="component" value="Unplaced"/>
</dbReference>
<evidence type="ECO:0000256" key="12">
    <source>
        <dbReference type="SAM" id="MobiDB-lite"/>
    </source>
</evidence>
<sequence length="517" mass="59331">MVRSRRSLSKEDVASLLTDSGISLSSPPTARDSTPTPTPSTASKCKRRKSSLNSLRDAEASSQSEAEHLPKKKPRKSESGTRKQHKCSHCGKEFGGKTDLQRHMLIHSDERPHKCEECGKCYRQAVNLKNHITTAHEHKKQFTCPECPKSFALKERLRLHMRLHSGEKPYPCALCEKRFARGGQLQQHMLSHHKTSIQQFNCTKCSASFSTNANLRVHMERHEQGMEHSCSICESQFPNDLALRAHINQEHHKLSRFDCEVCHKTIEPDDDLASHMLRHAAVKTHVCEICNSYFTQKSQYNVHMRMHTGERPYQCRICHQTFAHSTVLKLHIRKHTGEKPFRCLLCTDEVAFSQLAHLKNHMKKIHKQQKPYMCHGCHDFFKIKVELQAHVEQCAKCQANDKATLTPDSQAEKDTHALTSIRFNMAVVLKKISSAQKLRQLGYEKRLIDNVIIASLKLAQRPAHDDAQLTPLARLRLNVEEFLKWIVPAPTMQKFRDELLSIDTILDKIATIYMKQK</sequence>
<dbReference type="GO" id="GO:0000981">
    <property type="term" value="F:DNA-binding transcription factor activity, RNA polymerase II-specific"/>
    <property type="evidence" value="ECO:0007669"/>
    <property type="project" value="TreeGrafter"/>
</dbReference>
<gene>
    <name evidence="15 16 17 18 19 20 21" type="primary">LOC115624786</name>
</gene>
<feature type="domain" description="C2H2-type" evidence="13">
    <location>
        <begin position="85"/>
        <end position="112"/>
    </location>
</feature>
<dbReference type="InterPro" id="IPR050457">
    <property type="entry name" value="ZnFinger_BTB_dom_contain"/>
</dbReference>
<dbReference type="OrthoDB" id="3156061at2759"/>
<dbReference type="Gene3D" id="3.30.160.60">
    <property type="entry name" value="Classic Zinc Finger"/>
    <property type="match status" value="9"/>
</dbReference>
<dbReference type="FunFam" id="3.30.160.60:FF:000446">
    <property type="entry name" value="Zinc finger protein"/>
    <property type="match status" value="2"/>
</dbReference>
<dbReference type="RefSeq" id="XP_030375478.1">
    <property type="nucleotide sequence ID" value="XM_030519618.1"/>
</dbReference>
<evidence type="ECO:0000256" key="2">
    <source>
        <dbReference type="ARBA" id="ARBA00006991"/>
    </source>
</evidence>
<feature type="domain" description="C2H2-type" evidence="13">
    <location>
        <begin position="200"/>
        <end position="227"/>
    </location>
</feature>
<dbReference type="InterPro" id="IPR036236">
    <property type="entry name" value="Znf_C2H2_sf"/>
</dbReference>
<dbReference type="GO" id="GO:0008270">
    <property type="term" value="F:zinc ion binding"/>
    <property type="evidence" value="ECO:0007669"/>
    <property type="project" value="UniProtKB-KW"/>
</dbReference>
<accession>A0A6J2TJ57</accession>
<dbReference type="PROSITE" id="PS50157">
    <property type="entry name" value="ZINC_FINGER_C2H2_2"/>
    <property type="match status" value="9"/>
</dbReference>
<evidence type="ECO:0000256" key="3">
    <source>
        <dbReference type="ARBA" id="ARBA00022723"/>
    </source>
</evidence>
<evidence type="ECO:0000256" key="1">
    <source>
        <dbReference type="ARBA" id="ARBA00004123"/>
    </source>
</evidence>
<evidence type="ECO:0000313" key="21">
    <source>
        <dbReference type="RefSeq" id="XP_030375484.1"/>
    </source>
</evidence>
<dbReference type="PANTHER" id="PTHR46105:SF5">
    <property type="entry name" value="ZINC FINGER AND BTB DOMAIN-CONTAINING PROTEIN 44 ISOFORM X1"/>
    <property type="match status" value="1"/>
</dbReference>
<dbReference type="PANTHER" id="PTHR46105">
    <property type="entry name" value="AGAP004733-PA"/>
    <property type="match status" value="1"/>
</dbReference>
<feature type="domain" description="C2H2-type" evidence="13">
    <location>
        <begin position="170"/>
        <end position="192"/>
    </location>
</feature>
<dbReference type="FunFam" id="3.30.160.60:FF:001370">
    <property type="entry name" value="Zinc finger protein"/>
    <property type="match status" value="1"/>
</dbReference>
<dbReference type="GeneID" id="115624786"/>
<keyword evidence="8" id="KW-0238">DNA-binding</keyword>
<dbReference type="PROSITE" id="PS00028">
    <property type="entry name" value="ZINC_FINGER_C2H2_1"/>
    <property type="match status" value="8"/>
</dbReference>
<dbReference type="RefSeq" id="XP_030375479.1">
    <property type="nucleotide sequence ID" value="XM_030519619.1"/>
</dbReference>
<evidence type="ECO:0000259" key="13">
    <source>
        <dbReference type="PROSITE" id="PS50157"/>
    </source>
</evidence>
<evidence type="ECO:0000256" key="11">
    <source>
        <dbReference type="PROSITE-ProRule" id="PRU00042"/>
    </source>
</evidence>
<dbReference type="FunFam" id="3.30.160.60:FF:000444">
    <property type="entry name" value="Zinc finger protein 335"/>
    <property type="match status" value="1"/>
</dbReference>
<evidence type="ECO:0000313" key="18">
    <source>
        <dbReference type="RefSeq" id="XP_030375481.1"/>
    </source>
</evidence>
<dbReference type="GO" id="GO:0005634">
    <property type="term" value="C:nucleus"/>
    <property type="evidence" value="ECO:0007669"/>
    <property type="project" value="UniProtKB-SubCell"/>
</dbReference>
<keyword evidence="6" id="KW-0862">Zinc</keyword>
<feature type="domain" description="C2H2-type" evidence="13">
    <location>
        <begin position="313"/>
        <end position="340"/>
    </location>
</feature>
<keyword evidence="3" id="KW-0479">Metal-binding</keyword>
<keyword evidence="10" id="KW-0539">Nucleus</keyword>
<evidence type="ECO:0000313" key="17">
    <source>
        <dbReference type="RefSeq" id="XP_030375480.1"/>
    </source>
</evidence>
<evidence type="ECO:0000256" key="9">
    <source>
        <dbReference type="ARBA" id="ARBA00023163"/>
    </source>
</evidence>
<dbReference type="Pfam" id="PF00096">
    <property type="entry name" value="zf-C2H2"/>
    <property type="match status" value="6"/>
</dbReference>
<dbReference type="AlphaFoldDB" id="A0A6J2TJ57"/>
<dbReference type="FunFam" id="3.30.160.60:FF:000100">
    <property type="entry name" value="Zinc finger 45-like"/>
    <property type="match status" value="2"/>
</dbReference>
<dbReference type="RefSeq" id="XP_030375480.1">
    <property type="nucleotide sequence ID" value="XM_030519620.1"/>
</dbReference>
<keyword evidence="9" id="KW-0804">Transcription</keyword>
<dbReference type="Pfam" id="PF13894">
    <property type="entry name" value="zf-C2H2_4"/>
    <property type="match status" value="1"/>
</dbReference>
<feature type="domain" description="C2H2-type" evidence="13">
    <location>
        <begin position="285"/>
        <end position="312"/>
    </location>
</feature>
<keyword evidence="14" id="KW-1185">Reference proteome</keyword>
<evidence type="ECO:0000313" key="16">
    <source>
        <dbReference type="RefSeq" id="XP_030375479.1"/>
    </source>
</evidence>
<evidence type="ECO:0000313" key="19">
    <source>
        <dbReference type="RefSeq" id="XP_030375482.1"/>
    </source>
</evidence>
<evidence type="ECO:0000256" key="10">
    <source>
        <dbReference type="ARBA" id="ARBA00023242"/>
    </source>
</evidence>
<reference evidence="15 16" key="1">
    <citation type="submission" date="2025-04" db="UniProtKB">
        <authorList>
            <consortium name="RefSeq"/>
        </authorList>
    </citation>
    <scope>IDENTIFICATION</scope>
    <source>
        <strain evidence="15 16">11010-0011.00</strain>
        <tissue evidence="15 16">Whole body</tissue>
    </source>
</reference>
<evidence type="ECO:0000313" key="14">
    <source>
        <dbReference type="Proteomes" id="UP000504634"/>
    </source>
</evidence>
<evidence type="ECO:0000313" key="15">
    <source>
        <dbReference type="RefSeq" id="XP_030375478.1"/>
    </source>
</evidence>
<dbReference type="RefSeq" id="XP_030375482.1">
    <property type="nucleotide sequence ID" value="XM_030519622.1"/>
</dbReference>
<feature type="region of interest" description="Disordered" evidence="12">
    <location>
        <begin position="1"/>
        <end position="92"/>
    </location>
</feature>
<name>A0A6J2TJ57_DROLE</name>
<dbReference type="FunFam" id="3.30.160.60:FF:000325">
    <property type="entry name" value="ZFP90 zinc finger protein"/>
    <property type="match status" value="1"/>
</dbReference>
<keyword evidence="4" id="KW-0677">Repeat</keyword>
<feature type="compositionally biased region" description="Low complexity" evidence="12">
    <location>
        <begin position="25"/>
        <end position="43"/>
    </location>
</feature>
<feature type="domain" description="C2H2-type" evidence="13">
    <location>
        <begin position="113"/>
        <end position="141"/>
    </location>
</feature>
<dbReference type="RefSeq" id="XP_030375484.1">
    <property type="nucleotide sequence ID" value="XM_030519624.1"/>
</dbReference>
<dbReference type="RefSeq" id="XP_030375483.1">
    <property type="nucleotide sequence ID" value="XM_030519623.1"/>
</dbReference>
<feature type="domain" description="C2H2-type" evidence="13">
    <location>
        <begin position="341"/>
        <end position="371"/>
    </location>
</feature>
<comment type="similarity">
    <text evidence="2">Belongs to the krueppel C2H2-type zinc-finger protein family.</text>
</comment>
<keyword evidence="7" id="KW-0805">Transcription regulation</keyword>
<proteinExistence type="inferred from homology"/>
<evidence type="ECO:0000256" key="5">
    <source>
        <dbReference type="ARBA" id="ARBA00022771"/>
    </source>
</evidence>
<dbReference type="SMART" id="SM00355">
    <property type="entry name" value="ZnF_C2H2"/>
    <property type="match status" value="11"/>
</dbReference>
<evidence type="ECO:0000256" key="8">
    <source>
        <dbReference type="ARBA" id="ARBA00023125"/>
    </source>
</evidence>
<feature type="domain" description="C2H2-type" evidence="13">
    <location>
        <begin position="142"/>
        <end position="169"/>
    </location>
</feature>
<evidence type="ECO:0000256" key="6">
    <source>
        <dbReference type="ARBA" id="ARBA00022833"/>
    </source>
</evidence>
<protein>
    <submittedName>
        <fullName evidence="15 16">Zinc finger protein OZF</fullName>
    </submittedName>
</protein>